<comment type="function">
    <text evidence="7">Converts cob(I)alamin to adenosylcobalamin (adenosylcob(III)alamin), a coenzyme for methylmalonyl-CoA mutase, therefore participates in the final step of the vitamin B12 conversion. Generates adenosylcobalamin (AdoCbl) and directly delivers the cofactor to MUT in a transfer that is stimulated by ATP-binding to MMAB and gated by MMAA.</text>
</comment>
<evidence type="ECO:0000259" key="11">
    <source>
        <dbReference type="Pfam" id="PF01923"/>
    </source>
</evidence>
<dbReference type="SUPFAM" id="SSF89028">
    <property type="entry name" value="Cobalamin adenosyltransferase-like"/>
    <property type="match status" value="1"/>
</dbReference>
<evidence type="ECO:0000313" key="12">
    <source>
        <dbReference type="EMBL" id="KAF0444530.1"/>
    </source>
</evidence>
<dbReference type="GO" id="GO:0008817">
    <property type="term" value="F:corrinoid adenosyltransferase activity"/>
    <property type="evidence" value="ECO:0007669"/>
    <property type="project" value="TreeGrafter"/>
</dbReference>
<protein>
    <recommendedName>
        <fullName evidence="8">Corrinoid adenosyltransferase MMAB</fullName>
    </recommendedName>
    <alternativeName>
        <fullName evidence="9">ATP:co(I)rrinoid adenosyltransferase MMAB</fullName>
    </alternativeName>
</protein>
<dbReference type="PANTHER" id="PTHR12213:SF0">
    <property type="entry name" value="CORRINOID ADENOSYLTRANSFERASE MMAB"/>
    <property type="match status" value="1"/>
</dbReference>
<dbReference type="PANTHER" id="PTHR12213">
    <property type="entry name" value="CORRINOID ADENOSYLTRANSFERASE"/>
    <property type="match status" value="1"/>
</dbReference>
<evidence type="ECO:0000256" key="8">
    <source>
        <dbReference type="ARBA" id="ARBA00071654"/>
    </source>
</evidence>
<accession>A0A8H4A6A3</accession>
<comment type="similarity">
    <text evidence="1 10">Belongs to the Cob(I)alamin adenosyltransferase family.</text>
</comment>
<evidence type="ECO:0000256" key="4">
    <source>
        <dbReference type="ARBA" id="ARBA00022741"/>
    </source>
</evidence>
<dbReference type="InterPro" id="IPR036451">
    <property type="entry name" value="CblAdoTrfase-like_sf"/>
</dbReference>
<dbReference type="AlphaFoldDB" id="A0A8H4A6A3"/>
<evidence type="ECO:0000313" key="13">
    <source>
        <dbReference type="Proteomes" id="UP000439903"/>
    </source>
</evidence>
<dbReference type="Proteomes" id="UP000439903">
    <property type="component" value="Unassembled WGS sequence"/>
</dbReference>
<comment type="caution">
    <text evidence="12">The sequence shown here is derived from an EMBL/GenBank/DDBJ whole genome shotgun (WGS) entry which is preliminary data.</text>
</comment>
<keyword evidence="4 10" id="KW-0547">Nucleotide-binding</keyword>
<feature type="domain" description="Cobalamin adenosyltransferase-like" evidence="11">
    <location>
        <begin position="77"/>
        <end position="246"/>
    </location>
</feature>
<keyword evidence="3 10" id="KW-0808">Transferase</keyword>
<evidence type="ECO:0000256" key="9">
    <source>
        <dbReference type="ARBA" id="ARBA00075216"/>
    </source>
</evidence>
<dbReference type="GO" id="GO:0009235">
    <property type="term" value="P:cobalamin metabolic process"/>
    <property type="evidence" value="ECO:0007669"/>
    <property type="project" value="UniProtKB-ARBA"/>
</dbReference>
<evidence type="ECO:0000256" key="10">
    <source>
        <dbReference type="RuleBase" id="RU366026"/>
    </source>
</evidence>
<sequence length="276" mass="31172">MSTDVSNQLGLIVNKCRKIKSMSCKLQYFRRFHLTVNQTLPALSTSNFCTSGKAFLLLASQRRMVGCQSPKLKKSAIYTRTGDKGTSSLYNGERRPKYDDIFHSLGTVDELNSSIGVANYYCKKTGNGLDEKLVEIQCKLIEIGSNIATPRSSSNESKLSYTSFDDEIVTTLESWIDHYDSQLPPLKNFILPSGGESAVFLHQCRSICRRAERITIPLVEAGIADNAVGKYLNRLSDFFFVAARYAAMFEKHTENIYQQRRQDKPSNLMAREMKNE</sequence>
<evidence type="ECO:0000256" key="1">
    <source>
        <dbReference type="ARBA" id="ARBA00007487"/>
    </source>
</evidence>
<reference evidence="12 13" key="1">
    <citation type="journal article" date="2019" name="Environ. Microbiol.">
        <title>At the nexus of three kingdoms: the genome of the mycorrhizal fungus Gigaspora margarita provides insights into plant, endobacterial and fungal interactions.</title>
        <authorList>
            <person name="Venice F."/>
            <person name="Ghignone S."/>
            <person name="Salvioli di Fossalunga A."/>
            <person name="Amselem J."/>
            <person name="Novero M."/>
            <person name="Xianan X."/>
            <person name="Sedzielewska Toro K."/>
            <person name="Morin E."/>
            <person name="Lipzen A."/>
            <person name="Grigoriev I.V."/>
            <person name="Henrissat B."/>
            <person name="Martin F.M."/>
            <person name="Bonfante P."/>
        </authorList>
    </citation>
    <scope>NUCLEOTIDE SEQUENCE [LARGE SCALE GENOMIC DNA]</scope>
    <source>
        <strain evidence="12 13">BEG34</strain>
    </source>
</reference>
<dbReference type="InterPro" id="IPR029499">
    <property type="entry name" value="PduO-typ"/>
</dbReference>
<comment type="catalytic activity">
    <reaction evidence="6">
        <text>cob(I)alamin-[corrinoid adenosyltransferase] + ATP = apo-[corrinoid adenosyltransferase] + adenosylcob(III)alamin + triphosphate</text>
        <dbReference type="Rhea" id="RHEA:56796"/>
        <dbReference type="Rhea" id="RHEA-COMP:14743"/>
        <dbReference type="Rhea" id="RHEA-COMP:14744"/>
        <dbReference type="ChEBI" id="CHEBI:18036"/>
        <dbReference type="ChEBI" id="CHEBI:18408"/>
        <dbReference type="ChEBI" id="CHEBI:30616"/>
        <dbReference type="ChEBI" id="CHEBI:60488"/>
        <dbReference type="ChEBI" id="CHEBI:83228"/>
    </reaction>
    <physiologicalReaction direction="left-to-right" evidence="6">
        <dbReference type="Rhea" id="RHEA:56797"/>
    </physiologicalReaction>
</comment>
<evidence type="ECO:0000256" key="3">
    <source>
        <dbReference type="ARBA" id="ARBA00022679"/>
    </source>
</evidence>
<evidence type="ECO:0000256" key="6">
    <source>
        <dbReference type="ARBA" id="ARBA00051988"/>
    </source>
</evidence>
<keyword evidence="5 10" id="KW-0067">ATP-binding</keyword>
<keyword evidence="13" id="KW-1185">Reference proteome</keyword>
<evidence type="ECO:0000256" key="7">
    <source>
        <dbReference type="ARBA" id="ARBA00056747"/>
    </source>
</evidence>
<evidence type="ECO:0000256" key="2">
    <source>
        <dbReference type="ARBA" id="ARBA00011233"/>
    </source>
</evidence>
<dbReference type="NCBIfam" id="TIGR00636">
    <property type="entry name" value="PduO_Nterm"/>
    <property type="match status" value="1"/>
</dbReference>
<evidence type="ECO:0000256" key="5">
    <source>
        <dbReference type="ARBA" id="ARBA00022840"/>
    </source>
</evidence>
<dbReference type="GO" id="GO:0005524">
    <property type="term" value="F:ATP binding"/>
    <property type="evidence" value="ECO:0007669"/>
    <property type="project" value="UniProtKB-UniRule"/>
</dbReference>
<dbReference type="InterPro" id="IPR016030">
    <property type="entry name" value="CblAdoTrfase-like"/>
</dbReference>
<dbReference type="Gene3D" id="1.20.1200.10">
    <property type="entry name" value="Cobalamin adenosyltransferase-like"/>
    <property type="match status" value="1"/>
</dbReference>
<dbReference type="Pfam" id="PF01923">
    <property type="entry name" value="Cob_adeno_trans"/>
    <property type="match status" value="1"/>
</dbReference>
<comment type="subunit">
    <text evidence="2">Homotrimer.</text>
</comment>
<dbReference type="OrthoDB" id="549173at2759"/>
<dbReference type="EMBL" id="WTPW01001298">
    <property type="protein sequence ID" value="KAF0444530.1"/>
    <property type="molecule type" value="Genomic_DNA"/>
</dbReference>
<gene>
    <name evidence="12" type="ORF">F8M41_003366</name>
</gene>
<name>A0A8H4A6A3_GIGMA</name>
<proteinExistence type="inferred from homology"/>
<organism evidence="12 13">
    <name type="scientific">Gigaspora margarita</name>
    <dbReference type="NCBI Taxonomy" id="4874"/>
    <lineage>
        <taxon>Eukaryota</taxon>
        <taxon>Fungi</taxon>
        <taxon>Fungi incertae sedis</taxon>
        <taxon>Mucoromycota</taxon>
        <taxon>Glomeromycotina</taxon>
        <taxon>Glomeromycetes</taxon>
        <taxon>Diversisporales</taxon>
        <taxon>Gigasporaceae</taxon>
        <taxon>Gigaspora</taxon>
    </lineage>
</organism>
<dbReference type="FunFam" id="1.20.1200.10:FF:000001">
    <property type="entry name" value="Cob(I)yrinic acid a,c-diamide adenosyltransferase"/>
    <property type="match status" value="1"/>
</dbReference>